<protein>
    <submittedName>
        <fullName evidence="1">Uncharacterized protein</fullName>
    </submittedName>
</protein>
<evidence type="ECO:0000313" key="2">
    <source>
        <dbReference type="Proteomes" id="UP000243459"/>
    </source>
</evidence>
<keyword evidence="2" id="KW-1185">Reference proteome</keyword>
<dbReference type="Proteomes" id="UP000243459">
    <property type="component" value="Chromosome 4"/>
</dbReference>
<sequence length="119" mass="11379">MLAVNVDPRPLPEPGAILLPLPADGGPGTCVLEALAVGGCCTPGTPRLPPGKGGGGGPAEGGLGTCGGGGGFGALCQAGGGGGGWRCELDANLTERTQEAGDRNQSRVSLCSVVGEARG</sequence>
<accession>A0A5P1F5I7</accession>
<gene>
    <name evidence="1" type="ORF">A4U43_C04F33770</name>
</gene>
<dbReference type="AlphaFoldDB" id="A0A5P1F5I7"/>
<reference evidence="2" key="1">
    <citation type="journal article" date="2017" name="Nat. Commun.">
        <title>The asparagus genome sheds light on the origin and evolution of a young Y chromosome.</title>
        <authorList>
            <person name="Harkess A."/>
            <person name="Zhou J."/>
            <person name="Xu C."/>
            <person name="Bowers J.E."/>
            <person name="Van der Hulst R."/>
            <person name="Ayyampalayam S."/>
            <person name="Mercati F."/>
            <person name="Riccardi P."/>
            <person name="McKain M.R."/>
            <person name="Kakrana A."/>
            <person name="Tang H."/>
            <person name="Ray J."/>
            <person name="Groenendijk J."/>
            <person name="Arikit S."/>
            <person name="Mathioni S.M."/>
            <person name="Nakano M."/>
            <person name="Shan H."/>
            <person name="Telgmann-Rauber A."/>
            <person name="Kanno A."/>
            <person name="Yue Z."/>
            <person name="Chen H."/>
            <person name="Li W."/>
            <person name="Chen Y."/>
            <person name="Xu X."/>
            <person name="Zhang Y."/>
            <person name="Luo S."/>
            <person name="Chen H."/>
            <person name="Gao J."/>
            <person name="Mao Z."/>
            <person name="Pires J.C."/>
            <person name="Luo M."/>
            <person name="Kudrna D."/>
            <person name="Wing R.A."/>
            <person name="Meyers B.C."/>
            <person name="Yi K."/>
            <person name="Kong H."/>
            <person name="Lavrijsen P."/>
            <person name="Sunseri F."/>
            <person name="Falavigna A."/>
            <person name="Ye Y."/>
            <person name="Leebens-Mack J.H."/>
            <person name="Chen G."/>
        </authorList>
    </citation>
    <scope>NUCLEOTIDE SEQUENCE [LARGE SCALE GENOMIC DNA]</scope>
    <source>
        <strain evidence="2">cv. DH0086</strain>
    </source>
</reference>
<name>A0A5P1F5I7_ASPOF</name>
<dbReference type="EMBL" id="CM007384">
    <property type="protein sequence ID" value="ONK73645.1"/>
    <property type="molecule type" value="Genomic_DNA"/>
</dbReference>
<organism evidence="1 2">
    <name type="scientific">Asparagus officinalis</name>
    <name type="common">Garden asparagus</name>
    <dbReference type="NCBI Taxonomy" id="4686"/>
    <lineage>
        <taxon>Eukaryota</taxon>
        <taxon>Viridiplantae</taxon>
        <taxon>Streptophyta</taxon>
        <taxon>Embryophyta</taxon>
        <taxon>Tracheophyta</taxon>
        <taxon>Spermatophyta</taxon>
        <taxon>Magnoliopsida</taxon>
        <taxon>Liliopsida</taxon>
        <taxon>Asparagales</taxon>
        <taxon>Asparagaceae</taxon>
        <taxon>Asparagoideae</taxon>
        <taxon>Asparagus</taxon>
    </lineage>
</organism>
<dbReference type="Gramene" id="ONK73645">
    <property type="protein sequence ID" value="ONK73645"/>
    <property type="gene ID" value="A4U43_C04F33770"/>
</dbReference>
<proteinExistence type="predicted"/>
<evidence type="ECO:0000313" key="1">
    <source>
        <dbReference type="EMBL" id="ONK73645.1"/>
    </source>
</evidence>